<dbReference type="KEGG" id="mpl:Mpal_2008"/>
<evidence type="ECO:0000313" key="2">
    <source>
        <dbReference type="EMBL" id="ACL17309.1"/>
    </source>
</evidence>
<dbReference type="GeneID" id="7271989"/>
<dbReference type="eggNOG" id="arCOG01858">
    <property type="taxonomic scope" value="Archaea"/>
</dbReference>
<keyword evidence="2" id="KW-0378">Hydrolase</keyword>
<dbReference type="InterPro" id="IPR003607">
    <property type="entry name" value="HD/PDEase_dom"/>
</dbReference>
<dbReference type="EMBL" id="CP001338">
    <property type="protein sequence ID" value="ACL17309.1"/>
    <property type="molecule type" value="Genomic_DNA"/>
</dbReference>
<proteinExistence type="predicted"/>
<protein>
    <submittedName>
        <fullName evidence="2">Metal dependent phosphohydrolase</fullName>
    </submittedName>
</protein>
<dbReference type="HOGENOM" id="CLU_073842_1_0_2"/>
<evidence type="ECO:0000313" key="3">
    <source>
        <dbReference type="Proteomes" id="UP000002457"/>
    </source>
</evidence>
<dbReference type="SMART" id="SM00471">
    <property type="entry name" value="HDc"/>
    <property type="match status" value="1"/>
</dbReference>
<dbReference type="PROSITE" id="PS51831">
    <property type="entry name" value="HD"/>
    <property type="match status" value="1"/>
</dbReference>
<feature type="domain" description="HD" evidence="1">
    <location>
        <begin position="21"/>
        <end position="142"/>
    </location>
</feature>
<dbReference type="NCBIfam" id="TIGR00277">
    <property type="entry name" value="HDIG"/>
    <property type="match status" value="1"/>
</dbReference>
<name>B8GDF8_METPE</name>
<dbReference type="InterPro" id="IPR006674">
    <property type="entry name" value="HD_domain"/>
</dbReference>
<keyword evidence="3" id="KW-1185">Reference proteome</keyword>
<evidence type="ECO:0000259" key="1">
    <source>
        <dbReference type="PROSITE" id="PS51831"/>
    </source>
</evidence>
<gene>
    <name evidence="2" type="ordered locus">Mpal_2008</name>
</gene>
<accession>B8GDF8</accession>
<dbReference type="OrthoDB" id="52832at2157"/>
<sequence>MSEKNERYIELLRAAGCSRSVIRHCSVVAATAAALSAESPFFDHDLVEAGAFLHDIGRSVTHSIGHAQAGADLCRSLGLGEDLARIVECHTGAGLTADECIQLGLLPIDCMPSTPEGALVACADNLVRGEQVITIEERLDMAYALSRKVRMRMYRQHQYLQMLI</sequence>
<organism evidence="2 3">
    <name type="scientific">Methanosphaerula palustris (strain ATCC BAA-1556 / DSM 19958 / E1-9c)</name>
    <dbReference type="NCBI Taxonomy" id="521011"/>
    <lineage>
        <taxon>Archaea</taxon>
        <taxon>Methanobacteriati</taxon>
        <taxon>Methanobacteriota</taxon>
        <taxon>Stenosarchaea group</taxon>
        <taxon>Methanomicrobia</taxon>
        <taxon>Methanomicrobiales</taxon>
        <taxon>Methanoregulaceae</taxon>
        <taxon>Methanosphaerula</taxon>
    </lineage>
</organism>
<dbReference type="AlphaFoldDB" id="B8GDF8"/>
<dbReference type="Pfam" id="PF01966">
    <property type="entry name" value="HD"/>
    <property type="match status" value="1"/>
</dbReference>
<reference evidence="2 3" key="1">
    <citation type="journal article" date="2015" name="Genome Announc.">
        <title>Complete Genome Sequence of Methanosphaerula palustris E1-9CT, a Hydrogenotrophic Methanogen Isolated from a Minerotrophic Fen Peatland.</title>
        <authorList>
            <person name="Cadillo-Quiroz H."/>
            <person name="Browne P."/>
            <person name="Kyrpides N."/>
            <person name="Woyke T."/>
            <person name="Goodwin L."/>
            <person name="Detter C."/>
            <person name="Yavitt J.B."/>
            <person name="Zinder S.H."/>
        </authorList>
    </citation>
    <scope>NUCLEOTIDE SEQUENCE [LARGE SCALE GENOMIC DNA]</scope>
    <source>
        <strain evidence="3">ATCC BAA-1556 / DSM 19958 / E1-9c</strain>
    </source>
</reference>
<dbReference type="GO" id="GO:0016787">
    <property type="term" value="F:hydrolase activity"/>
    <property type="evidence" value="ECO:0007669"/>
    <property type="project" value="UniProtKB-KW"/>
</dbReference>
<dbReference type="CDD" id="cd00077">
    <property type="entry name" value="HDc"/>
    <property type="match status" value="1"/>
</dbReference>
<dbReference type="STRING" id="521011.Mpal_2008"/>
<dbReference type="Gene3D" id="1.10.3210.10">
    <property type="entry name" value="Hypothetical protein af1432"/>
    <property type="match status" value="1"/>
</dbReference>
<dbReference type="InterPro" id="IPR006675">
    <property type="entry name" value="HDIG_dom"/>
</dbReference>
<dbReference type="PANTHER" id="PTHR38659">
    <property type="entry name" value="METAL-DEPENDENT PHOSPHOHYDROLASE"/>
    <property type="match status" value="1"/>
</dbReference>
<dbReference type="SUPFAM" id="SSF109604">
    <property type="entry name" value="HD-domain/PDEase-like"/>
    <property type="match status" value="1"/>
</dbReference>
<dbReference type="PANTHER" id="PTHR38659:SF2">
    <property type="entry name" value="HDIG DOMAIN PROTEIN"/>
    <property type="match status" value="1"/>
</dbReference>
<dbReference type="RefSeq" id="WP_012618628.1">
    <property type="nucleotide sequence ID" value="NC_011832.1"/>
</dbReference>
<dbReference type="Proteomes" id="UP000002457">
    <property type="component" value="Chromosome"/>
</dbReference>